<dbReference type="Proteomes" id="UP000176498">
    <property type="component" value="Unassembled WGS sequence"/>
</dbReference>
<dbReference type="AlphaFoldDB" id="A0A1G1XLQ8"/>
<evidence type="ECO:0008006" key="3">
    <source>
        <dbReference type="Google" id="ProtNLM"/>
    </source>
</evidence>
<dbReference type="Gene3D" id="3.40.50.1000">
    <property type="entry name" value="HAD superfamily/HAD-like"/>
    <property type="match status" value="1"/>
</dbReference>
<comment type="caution">
    <text evidence="1">The sequence shown here is derived from an EMBL/GenBank/DDBJ whole genome shotgun (WGS) entry which is preliminary data.</text>
</comment>
<dbReference type="SUPFAM" id="SSF56784">
    <property type="entry name" value="HAD-like"/>
    <property type="match status" value="1"/>
</dbReference>
<proteinExistence type="predicted"/>
<name>A0A1G1XLQ8_9BACT</name>
<organism evidence="1 2">
    <name type="scientific">Candidatus Buchananbacteria bacterium RBG_13_36_9</name>
    <dbReference type="NCBI Taxonomy" id="1797530"/>
    <lineage>
        <taxon>Bacteria</taxon>
        <taxon>Candidatus Buchananiibacteriota</taxon>
    </lineage>
</organism>
<evidence type="ECO:0000313" key="1">
    <source>
        <dbReference type="EMBL" id="OGY40892.1"/>
    </source>
</evidence>
<protein>
    <recommendedName>
        <fullName evidence="3">HAD family hydrolase</fullName>
    </recommendedName>
</protein>
<evidence type="ECO:0000313" key="2">
    <source>
        <dbReference type="Proteomes" id="UP000176498"/>
    </source>
</evidence>
<dbReference type="EMBL" id="MHHZ01000023">
    <property type="protein sequence ID" value="OGY40892.1"/>
    <property type="molecule type" value="Genomic_DNA"/>
</dbReference>
<reference evidence="1 2" key="1">
    <citation type="journal article" date="2016" name="Nat. Commun.">
        <title>Thousands of microbial genomes shed light on interconnected biogeochemical processes in an aquifer system.</title>
        <authorList>
            <person name="Anantharaman K."/>
            <person name="Brown C.T."/>
            <person name="Hug L.A."/>
            <person name="Sharon I."/>
            <person name="Castelle C.J."/>
            <person name="Probst A.J."/>
            <person name="Thomas B.C."/>
            <person name="Singh A."/>
            <person name="Wilkins M.J."/>
            <person name="Karaoz U."/>
            <person name="Brodie E.L."/>
            <person name="Williams K.H."/>
            <person name="Hubbard S.S."/>
            <person name="Banfield J.F."/>
        </authorList>
    </citation>
    <scope>NUCLEOTIDE SEQUENCE [LARGE SCALE GENOMIC DNA]</scope>
</reference>
<gene>
    <name evidence="1" type="ORF">A2Y82_03410</name>
</gene>
<dbReference type="InterPro" id="IPR036412">
    <property type="entry name" value="HAD-like_sf"/>
</dbReference>
<accession>A0A1G1XLQ8</accession>
<dbReference type="InterPro" id="IPR023214">
    <property type="entry name" value="HAD_sf"/>
</dbReference>
<sequence length="322" mass="36704">MTKQDFQRFLESLGKTMFFFFDFDGTIAHTFLHIPNEPANIVVDAYSQALSTIWGKEAFELLHSVNGLQNRAPGELIRAILEQAEKEFPGSRQSLIAKAKAAFHEKFMGKPMNEKLSACVAQGKGFPWVWNDKNPEQTITEFLVRAKLNTLLVKIGEHYPTPCPGFLHFYQELRCQEPGSYNVSGIISSGHEVFIQQTFATWKIKCPSLLLTDDDLRGSRKIDYVQAAKPNPILVDMLYRLWLQSQYSQLPARQFEEFKKVAKARTIYFGDDLKKDGGLAQNAGVRFGHFNPNHDPEKDDQTGVPDNFTFYDWRQASEILGL</sequence>